<dbReference type="AlphaFoldDB" id="A0A4D6HUT5"/>
<dbReference type="GeneID" id="39853716"/>
<keyword evidence="1" id="KW-0614">Plasmid</keyword>
<reference evidence="1 2" key="1">
    <citation type="journal article" date="2019" name="Nat. Commun.">
        <title>A new type of DNA phosphorothioation-based antiviral system in archaea.</title>
        <authorList>
            <person name="Xiong L."/>
            <person name="Liu S."/>
            <person name="Chen S."/>
            <person name="Xiao Y."/>
            <person name="Zhu B."/>
            <person name="Gao Y."/>
            <person name="Zhang Y."/>
            <person name="Chen B."/>
            <person name="Luo J."/>
            <person name="Deng Z."/>
            <person name="Chen X."/>
            <person name="Wang L."/>
            <person name="Chen S."/>
        </authorList>
    </citation>
    <scope>NUCLEOTIDE SEQUENCE [LARGE SCALE GENOMIC DNA]</scope>
    <source>
        <strain evidence="1 2">JCM 10635</strain>
        <plasmid evidence="1 2">unnamed3</plasmid>
    </source>
</reference>
<evidence type="ECO:0000313" key="1">
    <source>
        <dbReference type="EMBL" id="QCC56966.1"/>
    </source>
</evidence>
<dbReference type="KEGG" id="nbg:DV706_20765"/>
<dbReference type="RefSeq" id="WP_006065884.1">
    <property type="nucleotide sequence ID" value="NZ_CP031308.1"/>
</dbReference>
<organism evidence="1 2">
    <name type="scientific">Natronorubrum bangense</name>
    <dbReference type="NCBI Taxonomy" id="61858"/>
    <lineage>
        <taxon>Archaea</taxon>
        <taxon>Methanobacteriati</taxon>
        <taxon>Methanobacteriota</taxon>
        <taxon>Stenosarchaea group</taxon>
        <taxon>Halobacteria</taxon>
        <taxon>Halobacteriales</taxon>
        <taxon>Natrialbaceae</taxon>
        <taxon>Natronorubrum</taxon>
    </lineage>
</organism>
<accession>A0A4D6HUT5</accession>
<sequence length="644" mass="70861">MAGTDPDDCCQGAHAASQQGEFTQATVWDACRDGIQEAIETQLDDEQAPPVIIDGLPTIGKTRHATETAFDLDIPAAILTHRYETRDVHLDLAAEHQKAVVEVPTLDRDCPTRRGEYGSDWAERINDYRLRGASPTYLHYYLQDVLPCMQDGDCPYLARWDAVEAADVIVGGPAHAALDRVVDDRVVIFDEDPGTAYRTEFDANQLSTAISTFLSKNDDLPIDNHFGLIGAATNEGMEAIRDAIRDELSDDTSIARPTEAVDDDDGHAEAPTAVLAMLELGGPIIGDTAPTEYDWDDQLREEAGLDYVELPDGSQVVYDHAESRVVIRRPPTLDAARAVVGLDGTPVEELWRGRLGVDEIVSWRILCDDCRARYLRDVIGYEFVQTTSHVKPYSSGEYVNRRGDFGVIEAVANRHDTTPGVITTKSATERLFEEPPSEPFIDIERVTDQIADVKHYGALRSSNDFTGTKVGVVLGSPHPGDRPLQITAALEGFTAVRGDEGKGTDLDYGIPKRPFLRHYREHKIAQAVLRFGRTTAATVYIHTGVLPEWLSEMVTVGPEAVTIEERSEGQRGVIRALLDEGPGTATEIANREGVSIGEKQTRDWLKRLRSEGYVSRDDSQPYTWGANGLADAPHTAHVRLPELG</sequence>
<geneLocation type="plasmid" evidence="1 2">
    <name>unnamed3</name>
</geneLocation>
<gene>
    <name evidence="1" type="ORF">DV706_20765</name>
</gene>
<protein>
    <submittedName>
        <fullName evidence="1">Uncharacterized protein</fullName>
    </submittedName>
</protein>
<dbReference type="Proteomes" id="UP000296822">
    <property type="component" value="Plasmid unnamed3"/>
</dbReference>
<dbReference type="EMBL" id="CP031308">
    <property type="protein sequence ID" value="QCC56966.1"/>
    <property type="molecule type" value="Genomic_DNA"/>
</dbReference>
<name>A0A4D6HUT5_9EURY</name>
<evidence type="ECO:0000313" key="2">
    <source>
        <dbReference type="Proteomes" id="UP000296822"/>
    </source>
</evidence>
<proteinExistence type="predicted"/>